<accession>A0A6P5XSR3</accession>
<evidence type="ECO:0000313" key="2">
    <source>
        <dbReference type="Proteomes" id="UP000515121"/>
    </source>
</evidence>
<evidence type="ECO:0000256" key="1">
    <source>
        <dbReference type="SAM" id="MobiDB-lite"/>
    </source>
</evidence>
<name>A0A6P5XSR3_DURZI</name>
<dbReference type="GeneID" id="111285681"/>
<keyword evidence="2" id="KW-1185">Reference proteome</keyword>
<protein>
    <submittedName>
        <fullName evidence="3">Uncharacterized protein LOC111285681</fullName>
    </submittedName>
</protein>
<sequence>MTPVIPCSISSITLIPRAAFSVRKNTSLTRCSSSRKHTRYASPLQRFIIPLSTCVTSFPQYRTGCALHSKPGIYISATGTDVPVEQSDSPVVEVSSGGSEIQMESETSENSTSKDSIPAPT</sequence>
<dbReference type="RefSeq" id="XP_022730982.1">
    <property type="nucleotide sequence ID" value="XM_022875247.1"/>
</dbReference>
<evidence type="ECO:0000313" key="3">
    <source>
        <dbReference type="RefSeq" id="XP_022730982.1"/>
    </source>
</evidence>
<feature type="region of interest" description="Disordered" evidence="1">
    <location>
        <begin position="80"/>
        <end position="121"/>
    </location>
</feature>
<reference evidence="3" key="1">
    <citation type="submission" date="2025-08" db="UniProtKB">
        <authorList>
            <consortium name="RefSeq"/>
        </authorList>
    </citation>
    <scope>IDENTIFICATION</scope>
    <source>
        <tissue evidence="3">Fruit stalk</tissue>
    </source>
</reference>
<proteinExistence type="predicted"/>
<dbReference type="Proteomes" id="UP000515121">
    <property type="component" value="Unplaced"/>
</dbReference>
<dbReference type="AlphaFoldDB" id="A0A6P5XSR3"/>
<organism evidence="2 3">
    <name type="scientific">Durio zibethinus</name>
    <name type="common">Durian</name>
    <dbReference type="NCBI Taxonomy" id="66656"/>
    <lineage>
        <taxon>Eukaryota</taxon>
        <taxon>Viridiplantae</taxon>
        <taxon>Streptophyta</taxon>
        <taxon>Embryophyta</taxon>
        <taxon>Tracheophyta</taxon>
        <taxon>Spermatophyta</taxon>
        <taxon>Magnoliopsida</taxon>
        <taxon>eudicotyledons</taxon>
        <taxon>Gunneridae</taxon>
        <taxon>Pentapetalae</taxon>
        <taxon>rosids</taxon>
        <taxon>malvids</taxon>
        <taxon>Malvales</taxon>
        <taxon>Malvaceae</taxon>
        <taxon>Helicteroideae</taxon>
        <taxon>Durio</taxon>
    </lineage>
</organism>
<gene>
    <name evidence="3" type="primary">LOC111285681</name>
</gene>
<dbReference type="KEGG" id="dzi:111285681"/>
<dbReference type="OrthoDB" id="982827at2759"/>
<feature type="compositionally biased region" description="Low complexity" evidence="1">
    <location>
        <begin position="91"/>
        <end position="100"/>
    </location>
</feature>
<feature type="compositionally biased region" description="Polar residues" evidence="1">
    <location>
        <begin position="102"/>
        <end position="115"/>
    </location>
</feature>